<dbReference type="InterPro" id="IPR000515">
    <property type="entry name" value="MetI-like"/>
</dbReference>
<gene>
    <name evidence="9" type="ORF">QQ055_01780</name>
</gene>
<keyword evidence="4 7" id="KW-0812">Transmembrane</keyword>
<feature type="transmembrane region" description="Helical" evidence="7">
    <location>
        <begin position="161"/>
        <end position="182"/>
    </location>
</feature>
<evidence type="ECO:0000256" key="7">
    <source>
        <dbReference type="RuleBase" id="RU363032"/>
    </source>
</evidence>
<accession>A0ABT7LWQ2</accession>
<comment type="caution">
    <text evidence="9">The sequence shown here is derived from an EMBL/GenBank/DDBJ whole genome shotgun (WGS) entry which is preliminary data.</text>
</comment>
<evidence type="ECO:0000256" key="4">
    <source>
        <dbReference type="ARBA" id="ARBA00022692"/>
    </source>
</evidence>
<evidence type="ECO:0000256" key="5">
    <source>
        <dbReference type="ARBA" id="ARBA00022989"/>
    </source>
</evidence>
<dbReference type="PANTHER" id="PTHR43227">
    <property type="entry name" value="BLL4140 PROTEIN"/>
    <property type="match status" value="1"/>
</dbReference>
<protein>
    <submittedName>
        <fullName evidence="9">Sugar ABC transporter permease</fullName>
    </submittedName>
</protein>
<feature type="transmembrane region" description="Helical" evidence="7">
    <location>
        <begin position="203"/>
        <end position="225"/>
    </location>
</feature>
<evidence type="ECO:0000259" key="8">
    <source>
        <dbReference type="PROSITE" id="PS50928"/>
    </source>
</evidence>
<dbReference type="Pfam" id="PF00528">
    <property type="entry name" value="BPD_transp_1"/>
    <property type="match status" value="1"/>
</dbReference>
<comment type="subcellular location">
    <subcellularLocation>
        <location evidence="1 7">Cell membrane</location>
        <topology evidence="1 7">Multi-pass membrane protein</topology>
    </subcellularLocation>
</comment>
<keyword evidence="5 7" id="KW-1133">Transmembrane helix</keyword>
<dbReference type="PANTHER" id="PTHR43227:SF8">
    <property type="entry name" value="DIACETYLCHITOBIOSE UPTAKE SYSTEM PERMEASE PROTEIN DASB"/>
    <property type="match status" value="1"/>
</dbReference>
<dbReference type="CDD" id="cd06261">
    <property type="entry name" value="TM_PBP2"/>
    <property type="match status" value="1"/>
</dbReference>
<evidence type="ECO:0000313" key="9">
    <source>
        <dbReference type="EMBL" id="MDL5056204.1"/>
    </source>
</evidence>
<comment type="similarity">
    <text evidence="7">Belongs to the binding-protein-dependent transport system permease family.</text>
</comment>
<evidence type="ECO:0000313" key="10">
    <source>
        <dbReference type="Proteomes" id="UP001230986"/>
    </source>
</evidence>
<feature type="transmembrane region" description="Helical" evidence="7">
    <location>
        <begin position="12"/>
        <end position="32"/>
    </location>
</feature>
<feature type="transmembrane region" description="Helical" evidence="7">
    <location>
        <begin position="74"/>
        <end position="95"/>
    </location>
</feature>
<feature type="domain" description="ABC transmembrane type-1" evidence="8">
    <location>
        <begin position="70"/>
        <end position="284"/>
    </location>
</feature>
<evidence type="ECO:0000256" key="1">
    <source>
        <dbReference type="ARBA" id="ARBA00004651"/>
    </source>
</evidence>
<reference evidence="9 10" key="1">
    <citation type="submission" date="2023-06" db="EMBL/GenBank/DDBJ databases">
        <title>Whole genome sequence of Oscillatoria calcuttensis NRMC-F 0142.</title>
        <authorList>
            <person name="Shakena Fathima T."/>
            <person name="Muralitharan G."/>
            <person name="Thajuddin N."/>
        </authorList>
    </citation>
    <scope>NUCLEOTIDE SEQUENCE [LARGE SCALE GENOMIC DNA]</scope>
    <source>
        <strain evidence="9 10">NRMC-F 0142</strain>
    </source>
</reference>
<organism evidence="9 10">
    <name type="scientific">Geitlerinema calcuttense NRMC-F 0142</name>
    <dbReference type="NCBI Taxonomy" id="2922238"/>
    <lineage>
        <taxon>Bacteria</taxon>
        <taxon>Bacillati</taxon>
        <taxon>Cyanobacteriota</taxon>
        <taxon>Cyanophyceae</taxon>
        <taxon>Geitlerinematales</taxon>
        <taxon>Geitlerinemataceae</taxon>
        <taxon>Geitlerinema</taxon>
    </lineage>
</organism>
<dbReference type="InterPro" id="IPR050809">
    <property type="entry name" value="UgpAE/MalFG_permease"/>
</dbReference>
<proteinExistence type="inferred from homology"/>
<keyword evidence="3" id="KW-1003">Cell membrane</keyword>
<dbReference type="Proteomes" id="UP001230986">
    <property type="component" value="Unassembled WGS sequence"/>
</dbReference>
<evidence type="ECO:0000256" key="3">
    <source>
        <dbReference type="ARBA" id="ARBA00022475"/>
    </source>
</evidence>
<sequence>MIVNKRQRYGFVALLLLPSLLILCALILYPLINGISLSFTNTSPLRRNVRDVGLENYTRLLNDPLFWEVLGNSLYLVGVSIALALVIGFVIALILNTKLRGRWFFRTAIFQVWIVPWIAVTILWGWMFSTDYGIVNQLMRSVGLIDSSLQWLAQPHLAQSMVIQAFTWRTIPFTMVVSLAALQNVPEELIEAASIDGAGYFRRLFFVILPLLRNILLVTALLQAVRLFQEVTLPWILTQGGPINATTTLSLYTYRTAFQRWEFGLSSATGVLWLIFLTIFAIFYLRVLVRPQQD</sequence>
<feature type="transmembrane region" description="Helical" evidence="7">
    <location>
        <begin position="270"/>
        <end position="289"/>
    </location>
</feature>
<dbReference type="InterPro" id="IPR035906">
    <property type="entry name" value="MetI-like_sf"/>
</dbReference>
<dbReference type="Gene3D" id="1.10.3720.10">
    <property type="entry name" value="MetI-like"/>
    <property type="match status" value="1"/>
</dbReference>
<dbReference type="SUPFAM" id="SSF161098">
    <property type="entry name" value="MetI-like"/>
    <property type="match status" value="1"/>
</dbReference>
<dbReference type="PROSITE" id="PS50928">
    <property type="entry name" value="ABC_TM1"/>
    <property type="match status" value="1"/>
</dbReference>
<feature type="transmembrane region" description="Helical" evidence="7">
    <location>
        <begin position="107"/>
        <end position="127"/>
    </location>
</feature>
<keyword evidence="6 7" id="KW-0472">Membrane</keyword>
<keyword evidence="10" id="KW-1185">Reference proteome</keyword>
<dbReference type="EMBL" id="JASVEJ010000006">
    <property type="protein sequence ID" value="MDL5056204.1"/>
    <property type="molecule type" value="Genomic_DNA"/>
</dbReference>
<evidence type="ECO:0000256" key="2">
    <source>
        <dbReference type="ARBA" id="ARBA00022448"/>
    </source>
</evidence>
<keyword evidence="2 7" id="KW-0813">Transport</keyword>
<evidence type="ECO:0000256" key="6">
    <source>
        <dbReference type="ARBA" id="ARBA00023136"/>
    </source>
</evidence>
<name>A0ABT7LWQ2_9CYAN</name>
<dbReference type="RefSeq" id="WP_285965063.1">
    <property type="nucleotide sequence ID" value="NZ_JASVEJ010000006.1"/>
</dbReference>